<dbReference type="Proteomes" id="UP000094469">
    <property type="component" value="Unassembled WGS sequence"/>
</dbReference>
<proteinExistence type="predicted"/>
<name>A0A1E5HCV2_9ENTE</name>
<dbReference type="OrthoDB" id="2194668at2"/>
<gene>
    <name evidence="2" type="ORF">BCR24_02790</name>
</gene>
<dbReference type="RefSeq" id="WP_069639940.1">
    <property type="nucleotide sequence ID" value="NZ_JAFBEZ010000002.1"/>
</dbReference>
<organism evidence="2 3">
    <name type="scientific">Enterococcus ureilyticus</name>
    <dbReference type="NCBI Taxonomy" id="1131292"/>
    <lineage>
        <taxon>Bacteria</taxon>
        <taxon>Bacillati</taxon>
        <taxon>Bacillota</taxon>
        <taxon>Bacilli</taxon>
        <taxon>Lactobacillales</taxon>
        <taxon>Enterococcaceae</taxon>
        <taxon>Enterococcus</taxon>
    </lineage>
</organism>
<keyword evidence="1" id="KW-0472">Membrane</keyword>
<feature type="transmembrane region" description="Helical" evidence="1">
    <location>
        <begin position="195"/>
        <end position="215"/>
    </location>
</feature>
<dbReference type="EMBL" id="MIKC01000012">
    <property type="protein sequence ID" value="OEG22777.1"/>
    <property type="molecule type" value="Genomic_DNA"/>
</dbReference>
<keyword evidence="3" id="KW-1185">Reference proteome</keyword>
<reference evidence="3" key="1">
    <citation type="submission" date="2016-09" db="EMBL/GenBank/DDBJ databases">
        <authorList>
            <person name="Gulvik C.A."/>
        </authorList>
    </citation>
    <scope>NUCLEOTIDE SEQUENCE [LARGE SCALE GENOMIC DNA]</scope>
    <source>
        <strain evidence="3">LMG 26676</strain>
    </source>
</reference>
<accession>A0A1E5HCV2</accession>
<evidence type="ECO:0008006" key="4">
    <source>
        <dbReference type="Google" id="ProtNLM"/>
    </source>
</evidence>
<comment type="caution">
    <text evidence="2">The sequence shown here is derived from an EMBL/GenBank/DDBJ whole genome shotgun (WGS) entry which is preliminary data.</text>
</comment>
<protein>
    <recommendedName>
        <fullName evidence="4">TPM domain-containing protein</fullName>
    </recommendedName>
</protein>
<evidence type="ECO:0000256" key="1">
    <source>
        <dbReference type="SAM" id="Phobius"/>
    </source>
</evidence>
<evidence type="ECO:0000313" key="2">
    <source>
        <dbReference type="EMBL" id="OEG22777.1"/>
    </source>
</evidence>
<sequence>MKRIRYGLLFICIVGLFLIIGDKHVSAESYIEDQTGKINQETKEYVSNLNQEKFSVLEGKPEYGVVITHDVEPQGNSLELHLGNKFRNFDFQTRNAPVNSLLIFVLAQDEVYFAHGEKLTSIFEPLNEDEKLKHQLLELIKTDNYNEAVIEASDRVYADVKKAYAEKGLAKITQDSDKIRADKKKQKEFGNMKRIITVAAVVFLIGMAYIIYLRYKNNGVKRQFYLHKILPNRLVKDALFNQKDFDHWLKSSQNVYNRYSNKNEALRALKYYCMYYFFPKKINQLGTISDQRKNILKRMITNQEIGDNLFANYFENEQFTFLMFNLMITDAQKVSDAYAENLLSRLSQFVSEYDIDDEVLESKCSLIPKYKLSLYEEAKEVIVKKQEQADYLVENMIANKSYEQLLDGLPEELEKVTSSCLKVAIFNVDLEQVYELKPIYKEIIENDFSDEDLAETMFSIRIGYATNRTSILKLQEVVKSVIINMQDTIKDRNKRQTTVVRFDFGERDVKTTFRPKSKNRFFD</sequence>
<evidence type="ECO:0000313" key="3">
    <source>
        <dbReference type="Proteomes" id="UP000094469"/>
    </source>
</evidence>
<keyword evidence="1" id="KW-0812">Transmembrane</keyword>
<dbReference type="AlphaFoldDB" id="A0A1E5HCV2"/>
<keyword evidence="1" id="KW-1133">Transmembrane helix</keyword>